<feature type="region of interest" description="Disordered" evidence="1">
    <location>
        <begin position="59"/>
        <end position="79"/>
    </location>
</feature>
<feature type="domain" description="ZFAND1-like ubiquitin-like" evidence="2">
    <location>
        <begin position="217"/>
        <end position="299"/>
    </location>
</feature>
<evidence type="ECO:0000256" key="1">
    <source>
        <dbReference type="SAM" id="MobiDB-lite"/>
    </source>
</evidence>
<dbReference type="EMBL" id="CP063136">
    <property type="protein sequence ID" value="QOU20575.1"/>
    <property type="molecule type" value="Genomic_DNA"/>
</dbReference>
<dbReference type="GeneID" id="64572210"/>
<dbReference type="KEGG" id="bbrx:BRETT_000285"/>
<protein>
    <recommendedName>
        <fullName evidence="2">ZFAND1-like ubiquitin-like domain-containing protein</fullName>
    </recommendedName>
</protein>
<dbReference type="InterPro" id="IPR057358">
    <property type="entry name" value="UBL_ZFAND1-like"/>
</dbReference>
<dbReference type="RefSeq" id="XP_041137068.1">
    <property type="nucleotide sequence ID" value="XM_041278854.1"/>
</dbReference>
<sequence>MTTIHEQGMLDIGKHCCICRRLDFLPYTCPKCSMSFCNEHRKQFNEHKCIVQMRKKRTDGDNKNIDTSKLPPASSLFPDVEKMRRDANEKAKHQHKKGAYLFGRRLGTSKDEKNTKSQSTKPITGVESALFRLKTFMGKHGGAHNSSSGKLHGKSKLLCLYSGFSGKQSSTQRLVSLARLKKAAKGDNRVSSSQRIYVHCIYIDPNASKKHDQVPLFCSKAWPVGRMLDSFSDLMRIKNVNNMSTDESQKLTVFRARRYGEKAAKDAASLADKDFVYIPSNGRVNKEIQDLDTVYIVRGAENMKK</sequence>
<dbReference type="PANTHER" id="PTHR14677:SF40">
    <property type="entry name" value="CDC48-ASSOCIATED UBIQUITIN-LIKE_ZINC FINGER PROTEIN 1"/>
    <property type="match status" value="1"/>
</dbReference>
<reference evidence="3" key="2">
    <citation type="journal article" name="BMC Genomics">
        <title>New genome assemblies reveal patterns of domestication and adaptation across Brettanomyces (Dekkera) species.</title>
        <authorList>
            <person name="Roach M.J."/>
            <person name="Borneman A.R."/>
        </authorList>
    </citation>
    <scope>NUCLEOTIDE SEQUENCE</scope>
    <source>
        <strain evidence="3">UCD 2041</strain>
    </source>
</reference>
<dbReference type="GO" id="GO:0005737">
    <property type="term" value="C:cytoplasm"/>
    <property type="evidence" value="ECO:0007669"/>
    <property type="project" value="TreeGrafter"/>
</dbReference>
<evidence type="ECO:0000259" key="2">
    <source>
        <dbReference type="Pfam" id="PF25327"/>
    </source>
</evidence>
<dbReference type="OrthoDB" id="431929at2759"/>
<evidence type="ECO:0000313" key="4">
    <source>
        <dbReference type="Proteomes" id="UP000663131"/>
    </source>
</evidence>
<name>A0A871R8T6_DEKBR</name>
<evidence type="ECO:0000313" key="3">
    <source>
        <dbReference type="EMBL" id="QOU20575.1"/>
    </source>
</evidence>
<dbReference type="Proteomes" id="UP000663131">
    <property type="component" value="Chromosome 8"/>
</dbReference>
<proteinExistence type="predicted"/>
<gene>
    <name evidence="3" type="ORF">BRETT_000285</name>
</gene>
<dbReference type="Pfam" id="PF25327">
    <property type="entry name" value="UBL_ZFAND1"/>
    <property type="match status" value="1"/>
</dbReference>
<organism evidence="3 4">
    <name type="scientific">Dekkera bruxellensis</name>
    <name type="common">Brettanomyces custersii</name>
    <dbReference type="NCBI Taxonomy" id="5007"/>
    <lineage>
        <taxon>Eukaryota</taxon>
        <taxon>Fungi</taxon>
        <taxon>Dikarya</taxon>
        <taxon>Ascomycota</taxon>
        <taxon>Saccharomycotina</taxon>
        <taxon>Pichiomycetes</taxon>
        <taxon>Pichiales</taxon>
        <taxon>Pichiaceae</taxon>
        <taxon>Brettanomyces</taxon>
    </lineage>
</organism>
<dbReference type="Gene3D" id="4.10.1110.10">
    <property type="entry name" value="AN1-like Zinc finger"/>
    <property type="match status" value="1"/>
</dbReference>
<dbReference type="InterPro" id="IPR035896">
    <property type="entry name" value="AN1-like_Znf"/>
</dbReference>
<dbReference type="PANTHER" id="PTHR14677">
    <property type="entry name" value="ARSENITE INDUCUBLE RNA ASSOCIATED PROTEIN AIP-1-RELATED"/>
    <property type="match status" value="1"/>
</dbReference>
<reference evidence="3" key="1">
    <citation type="submission" date="2020-10" db="EMBL/GenBank/DDBJ databases">
        <authorList>
            <person name="Palmer J.M."/>
        </authorList>
    </citation>
    <scope>NUCLEOTIDE SEQUENCE</scope>
    <source>
        <strain evidence="3">UCD 2041</strain>
    </source>
</reference>
<accession>A0A871R8T6</accession>
<dbReference type="SUPFAM" id="SSF118310">
    <property type="entry name" value="AN1-like Zinc finger"/>
    <property type="match status" value="1"/>
</dbReference>
<dbReference type="AlphaFoldDB" id="A0A871R8T6"/>